<keyword evidence="2" id="KW-1185">Reference proteome</keyword>
<name>I0SEH3_STRAP</name>
<evidence type="ECO:0000313" key="2">
    <source>
        <dbReference type="Proteomes" id="UP000003245"/>
    </source>
</evidence>
<accession>I0SEH3</accession>
<comment type="caution">
    <text evidence="1">The sequence shown here is derived from an EMBL/GenBank/DDBJ whole genome shotgun (WGS) entry which is preliminary data.</text>
</comment>
<dbReference type="EMBL" id="AICP01000039">
    <property type="protein sequence ID" value="EID21776.1"/>
    <property type="molecule type" value="Genomic_DNA"/>
</dbReference>
<protein>
    <submittedName>
        <fullName evidence="1">Uncharacterized protein</fullName>
    </submittedName>
</protein>
<dbReference type="PATRIC" id="fig|1095729.3.peg.1039"/>
<dbReference type="AlphaFoldDB" id="I0SEH3"/>
<organism evidence="1 2">
    <name type="scientific">Streptococcus anginosus subsp. whileyi CCUG 39159</name>
    <dbReference type="NCBI Taxonomy" id="1095729"/>
    <lineage>
        <taxon>Bacteria</taxon>
        <taxon>Bacillati</taxon>
        <taxon>Bacillota</taxon>
        <taxon>Bacilli</taxon>
        <taxon>Lactobacillales</taxon>
        <taxon>Streptococcaceae</taxon>
        <taxon>Streptococcus</taxon>
        <taxon>Streptococcus anginosus group</taxon>
    </lineage>
</organism>
<dbReference type="Proteomes" id="UP000003245">
    <property type="component" value="Unassembled WGS sequence"/>
</dbReference>
<proteinExistence type="predicted"/>
<sequence>MNEDTVYLRFTYEHKFALCCPGMIGTLSKGGKVVTCRVSVLMK</sequence>
<gene>
    <name evidence="1" type="ORF">HMPREF1043_1776</name>
</gene>
<evidence type="ECO:0000313" key="1">
    <source>
        <dbReference type="EMBL" id="EID21776.1"/>
    </source>
</evidence>
<reference evidence="1 2" key="1">
    <citation type="submission" date="2012-01" db="EMBL/GenBank/DDBJ databases">
        <authorList>
            <person name="Harkins D.M."/>
            <person name="Madupu R."/>
            <person name="Durkin A.S."/>
            <person name="Torralba M."/>
            <person name="Methe B."/>
            <person name="Sutton G.G."/>
            <person name="Nelson K.E."/>
        </authorList>
    </citation>
    <scope>NUCLEOTIDE SEQUENCE [LARGE SCALE GENOMIC DNA]</scope>
    <source>
        <strain evidence="1 2">CCUG 39159</strain>
    </source>
</reference>